<organism evidence="6 7">
    <name type="scientific">Pseudomonas orientalis</name>
    <dbReference type="NCBI Taxonomy" id="76758"/>
    <lineage>
        <taxon>Bacteria</taxon>
        <taxon>Pseudomonadati</taxon>
        <taxon>Pseudomonadota</taxon>
        <taxon>Gammaproteobacteria</taxon>
        <taxon>Pseudomonadales</taxon>
        <taxon>Pseudomonadaceae</taxon>
        <taxon>Pseudomonas</taxon>
    </lineage>
</organism>
<dbReference type="EMBL" id="LT629782">
    <property type="protein sequence ID" value="SDT86963.1"/>
    <property type="molecule type" value="Genomic_DNA"/>
</dbReference>
<gene>
    <name evidence="6" type="ORF">SAMN04490197_0144</name>
</gene>
<comment type="similarity">
    <text evidence="1">Belongs to the LysR transcriptional regulatory family.</text>
</comment>
<dbReference type="Gene3D" id="1.10.10.10">
    <property type="entry name" value="Winged helix-like DNA-binding domain superfamily/Winged helix DNA-binding domain"/>
    <property type="match status" value="1"/>
</dbReference>
<protein>
    <submittedName>
        <fullName evidence="6">DNA-binding transcriptional regulator, LysR family</fullName>
    </submittedName>
</protein>
<dbReference type="Pfam" id="PF00126">
    <property type="entry name" value="HTH_1"/>
    <property type="match status" value="1"/>
</dbReference>
<dbReference type="PANTHER" id="PTHR30537">
    <property type="entry name" value="HTH-TYPE TRANSCRIPTIONAL REGULATOR"/>
    <property type="match status" value="1"/>
</dbReference>
<reference evidence="6 7" key="1">
    <citation type="submission" date="2016-10" db="EMBL/GenBank/DDBJ databases">
        <authorList>
            <person name="Varghese N."/>
            <person name="Submissions S."/>
        </authorList>
    </citation>
    <scope>NUCLEOTIDE SEQUENCE [LARGE SCALE GENOMIC DNA]</scope>
    <source>
        <strain evidence="6 7">BS2775</strain>
    </source>
</reference>
<feature type="domain" description="HTH lysR-type" evidence="5">
    <location>
        <begin position="17"/>
        <end position="70"/>
    </location>
</feature>
<keyword evidence="3 6" id="KW-0238">DNA-binding</keyword>
<evidence type="ECO:0000256" key="4">
    <source>
        <dbReference type="ARBA" id="ARBA00023163"/>
    </source>
</evidence>
<evidence type="ECO:0000256" key="1">
    <source>
        <dbReference type="ARBA" id="ARBA00009437"/>
    </source>
</evidence>
<dbReference type="InterPro" id="IPR058163">
    <property type="entry name" value="LysR-type_TF_proteobact-type"/>
</dbReference>
<keyword evidence="7" id="KW-1185">Reference proteome</keyword>
<dbReference type="Proteomes" id="UP000183653">
    <property type="component" value="Chromosome I"/>
</dbReference>
<evidence type="ECO:0000313" key="7">
    <source>
        <dbReference type="Proteomes" id="UP000183653"/>
    </source>
</evidence>
<evidence type="ECO:0000256" key="2">
    <source>
        <dbReference type="ARBA" id="ARBA00023015"/>
    </source>
</evidence>
<dbReference type="SUPFAM" id="SSF46785">
    <property type="entry name" value="Winged helix' DNA-binding domain"/>
    <property type="match status" value="1"/>
</dbReference>
<dbReference type="GO" id="GO:0003677">
    <property type="term" value="F:DNA binding"/>
    <property type="evidence" value="ECO:0007669"/>
    <property type="project" value="UniProtKB-KW"/>
</dbReference>
<dbReference type="InterPro" id="IPR005119">
    <property type="entry name" value="LysR_subst-bd"/>
</dbReference>
<dbReference type="GO" id="GO:0003700">
    <property type="term" value="F:DNA-binding transcription factor activity"/>
    <property type="evidence" value="ECO:0007669"/>
    <property type="project" value="InterPro"/>
</dbReference>
<dbReference type="InterPro" id="IPR036388">
    <property type="entry name" value="WH-like_DNA-bd_sf"/>
</dbReference>
<dbReference type="SUPFAM" id="SSF53850">
    <property type="entry name" value="Periplasmic binding protein-like II"/>
    <property type="match status" value="1"/>
</dbReference>
<dbReference type="Pfam" id="PF03466">
    <property type="entry name" value="LysR_substrate"/>
    <property type="match status" value="1"/>
</dbReference>
<proteinExistence type="inferred from homology"/>
<evidence type="ECO:0000256" key="3">
    <source>
        <dbReference type="ARBA" id="ARBA00023125"/>
    </source>
</evidence>
<sequence>MHYDNGVKARQTGKLLWMQCFVRAVETGSFSATARELGIGQPNVGRHIGSLESDLAVRLLHRTTRKLSLTTEGERYYIEARRVLDAIDEAESVARGEDELRGLMRVSCSMVVGLLHVQPLIAPLLARYPQLNVELHLSDEYVDLVAERFDLAVRVGTLKSNMLVARQVGVSERAVFASTEYLERHGEPDTPQDLMNHECILNTRLPNGGLWPFVGNEINITGRYRLNNHEAIVSAVRQGIGIGLAPVWIFEGDLRAGRVKALLPRHPLPAAEVHLVYPERRLVAKRTRIFMDAIATAFAGKTCMQSGHLDRLRNSGAAQLE</sequence>
<dbReference type="InterPro" id="IPR000847">
    <property type="entry name" value="LysR_HTH_N"/>
</dbReference>
<name>A0A8B3XR65_9PSED</name>
<dbReference type="PROSITE" id="PS50931">
    <property type="entry name" value="HTH_LYSR"/>
    <property type="match status" value="1"/>
</dbReference>
<dbReference type="OrthoDB" id="9786526at2"/>
<dbReference type="AlphaFoldDB" id="A0A8B3XR65"/>
<dbReference type="RefSeq" id="WP_072024036.1">
    <property type="nucleotide sequence ID" value="NZ_JYLM01000011.1"/>
</dbReference>
<dbReference type="CDD" id="cd08422">
    <property type="entry name" value="PBP2_CrgA_like"/>
    <property type="match status" value="1"/>
</dbReference>
<keyword evidence="4" id="KW-0804">Transcription</keyword>
<evidence type="ECO:0000259" key="5">
    <source>
        <dbReference type="PROSITE" id="PS50931"/>
    </source>
</evidence>
<accession>A0A8B3XR65</accession>
<dbReference type="InterPro" id="IPR036390">
    <property type="entry name" value="WH_DNA-bd_sf"/>
</dbReference>
<evidence type="ECO:0000313" key="6">
    <source>
        <dbReference type="EMBL" id="SDT86963.1"/>
    </source>
</evidence>
<dbReference type="FunFam" id="1.10.10.10:FF:000001">
    <property type="entry name" value="LysR family transcriptional regulator"/>
    <property type="match status" value="1"/>
</dbReference>
<keyword evidence="2" id="KW-0805">Transcription regulation</keyword>
<dbReference type="Gene3D" id="3.40.190.290">
    <property type="match status" value="1"/>
</dbReference>
<dbReference type="PANTHER" id="PTHR30537:SF80">
    <property type="entry name" value="TRANSCRIPTIONAL REGULATOR"/>
    <property type="match status" value="1"/>
</dbReference>